<dbReference type="Pfam" id="PF00041">
    <property type="entry name" value="fn3"/>
    <property type="match status" value="13"/>
</dbReference>
<proteinExistence type="inferred from homology"/>
<dbReference type="SMART" id="SM00408">
    <property type="entry name" value="IGc2"/>
    <property type="match status" value="6"/>
</dbReference>
<dbReference type="GO" id="GO:0009653">
    <property type="term" value="P:anatomical structure morphogenesis"/>
    <property type="evidence" value="ECO:0007669"/>
    <property type="project" value="UniProtKB-ARBA"/>
</dbReference>
<dbReference type="InterPro" id="IPR007110">
    <property type="entry name" value="Ig-like_dom"/>
</dbReference>
<dbReference type="InterPro" id="IPR003961">
    <property type="entry name" value="FN3_dom"/>
</dbReference>
<feature type="compositionally biased region" description="Low complexity" evidence="12">
    <location>
        <begin position="2149"/>
        <end position="2158"/>
    </location>
</feature>
<dbReference type="Pfam" id="PF07679">
    <property type="entry name" value="I-set"/>
    <property type="match status" value="3"/>
</dbReference>
<dbReference type="FunFam" id="2.60.40.10:FF:000209">
    <property type="entry name" value="Sidekick cell adhesion molecule 2"/>
    <property type="match status" value="1"/>
</dbReference>
<keyword evidence="17" id="KW-1185">Reference proteome</keyword>
<accession>A0AAV1ZLD8</accession>
<evidence type="ECO:0000256" key="3">
    <source>
        <dbReference type="ARBA" id="ARBA00022729"/>
    </source>
</evidence>
<dbReference type="Proteomes" id="UP001497382">
    <property type="component" value="Unassembled WGS sequence"/>
</dbReference>
<dbReference type="PROSITE" id="PS50835">
    <property type="entry name" value="IG_LIKE"/>
    <property type="match status" value="5"/>
</dbReference>
<feature type="domain" description="Fibronectin type-III" evidence="15">
    <location>
        <begin position="1824"/>
        <end position="1917"/>
    </location>
</feature>
<feature type="domain" description="Ig-like" evidence="14">
    <location>
        <begin position="592"/>
        <end position="681"/>
    </location>
</feature>
<keyword evidence="4" id="KW-0677">Repeat</keyword>
<reference evidence="16 17" key="1">
    <citation type="submission" date="2024-04" db="EMBL/GenBank/DDBJ databases">
        <authorList>
            <person name="Rising A."/>
            <person name="Reimegard J."/>
            <person name="Sonavane S."/>
            <person name="Akerstrom W."/>
            <person name="Nylinder S."/>
            <person name="Hedman E."/>
            <person name="Kallberg Y."/>
        </authorList>
    </citation>
    <scope>NUCLEOTIDE SEQUENCE [LARGE SCALE GENOMIC DNA]</scope>
</reference>
<keyword evidence="5" id="KW-0130">Cell adhesion</keyword>
<dbReference type="PANTHER" id="PTHR44170">
    <property type="entry name" value="PROTEIN SIDEKICK"/>
    <property type="match status" value="1"/>
</dbReference>
<dbReference type="SMART" id="SM00060">
    <property type="entry name" value="FN3"/>
    <property type="match status" value="13"/>
</dbReference>
<feature type="region of interest" description="Disordered" evidence="12">
    <location>
        <begin position="2107"/>
        <end position="2208"/>
    </location>
</feature>
<keyword evidence="9" id="KW-0325">Glycoprotein</keyword>
<evidence type="ECO:0000256" key="1">
    <source>
        <dbReference type="ARBA" id="ARBA00004479"/>
    </source>
</evidence>
<dbReference type="EMBL" id="CAXIEN010000060">
    <property type="protein sequence ID" value="CAL1272374.1"/>
    <property type="molecule type" value="Genomic_DNA"/>
</dbReference>
<feature type="domain" description="Fibronectin type-III" evidence="15">
    <location>
        <begin position="1418"/>
        <end position="1511"/>
    </location>
</feature>
<keyword evidence="8" id="KW-1015">Disulfide bond</keyword>
<organism evidence="16 17">
    <name type="scientific">Larinioides sclopetarius</name>
    <dbReference type="NCBI Taxonomy" id="280406"/>
    <lineage>
        <taxon>Eukaryota</taxon>
        <taxon>Metazoa</taxon>
        <taxon>Ecdysozoa</taxon>
        <taxon>Arthropoda</taxon>
        <taxon>Chelicerata</taxon>
        <taxon>Arachnida</taxon>
        <taxon>Araneae</taxon>
        <taxon>Araneomorphae</taxon>
        <taxon>Entelegynae</taxon>
        <taxon>Araneoidea</taxon>
        <taxon>Araneidae</taxon>
        <taxon>Larinioides</taxon>
    </lineage>
</organism>
<evidence type="ECO:0000256" key="6">
    <source>
        <dbReference type="ARBA" id="ARBA00022989"/>
    </source>
</evidence>
<evidence type="ECO:0000313" key="16">
    <source>
        <dbReference type="EMBL" id="CAL1272374.1"/>
    </source>
</evidence>
<dbReference type="InterPro" id="IPR003599">
    <property type="entry name" value="Ig_sub"/>
</dbReference>
<feature type="transmembrane region" description="Helical" evidence="13">
    <location>
        <begin position="2034"/>
        <end position="2057"/>
    </location>
</feature>
<gene>
    <name evidence="16" type="ORF">LARSCL_LOCUS6348</name>
</gene>
<dbReference type="FunFam" id="2.60.40.10:FF:000093">
    <property type="entry name" value="Down syndrome cell adhesion molecule, isoform B"/>
    <property type="match status" value="1"/>
</dbReference>
<feature type="domain" description="Fibronectin type-III" evidence="15">
    <location>
        <begin position="1516"/>
        <end position="1612"/>
    </location>
</feature>
<evidence type="ECO:0000256" key="4">
    <source>
        <dbReference type="ARBA" id="ARBA00022737"/>
    </source>
</evidence>
<dbReference type="PROSITE" id="PS50853">
    <property type="entry name" value="FN3"/>
    <property type="match status" value="13"/>
</dbReference>
<feature type="domain" description="Ig-like" evidence="14">
    <location>
        <begin position="407"/>
        <end position="491"/>
    </location>
</feature>
<dbReference type="FunFam" id="2.60.40.10:FF:000158">
    <property type="entry name" value="Sidekick cell adhesion molecule 2"/>
    <property type="match status" value="1"/>
</dbReference>
<dbReference type="GO" id="GO:0016020">
    <property type="term" value="C:membrane"/>
    <property type="evidence" value="ECO:0007669"/>
    <property type="project" value="UniProtKB-SubCell"/>
</dbReference>
<evidence type="ECO:0000259" key="15">
    <source>
        <dbReference type="PROSITE" id="PS50853"/>
    </source>
</evidence>
<dbReference type="InterPro" id="IPR013106">
    <property type="entry name" value="Ig_V-set"/>
</dbReference>
<feature type="domain" description="Ig-like" evidence="14">
    <location>
        <begin position="501"/>
        <end position="587"/>
    </location>
</feature>
<feature type="compositionally biased region" description="Basic and acidic residues" evidence="12">
    <location>
        <begin position="2159"/>
        <end position="2170"/>
    </location>
</feature>
<sequence length="2236" mass="247371">MDAIKLKETFTSMLWNFSQKEWFKPNDRRWLRIFLGAFTALHHVIFSVCNLLSTQKVPQKQNCDKTRYFNHHFYEVLSSVHPSILLTRNVLSFKPLHLFGFICSLALSSVVRADQHSAPHFVVQPSFAGSVVTERQSKILQCQAIGFPPPEFLWYRDDQPLGNFSKDPLLRISHISKENSGNYWCLARNNAGTVFSEKTSLTVAYMDSNVSPENVSMIIKDGDAAILKPPTIESIPPVSVSWQKLGFGHLHGGPNHAVSLNNELVLLAVNSEDEGNYRASVTNPQAGQEAVGGLIQLKVTGEKREFVPASIILPPRDSIFKQGAYPAILECIVNARPVESIQIIWKKDGQEVAKSGLSHLLSFWNRTITLLNVGTMHAGIYECIVSMKEDELTEVKASANVSVIVDPMITVQPQRETVSEIGKTVQMPCSSIGNPLPQISWYRNAESIDPKVSERFEIFPNGSLKISALSGADMGIYQCVASSIGGEASVSTWLHVKVSSPDFIKRPVNVTVLDGKDAQITCEVSGAPTPNVTWLYNDSTDIHSSGRLLILESGNLLIASAESSDVGKYTCIRENSAGSIRGSAYLSVLVRTQITQPPVDTKVILSSTAELQCKVSHDEAVPYTVHWFFHNKEIHPVSGGRIQILLDGSLRIGQARNTDVGIYTCKVFSEGGNETRSARLDVIELPHPPNNVKAALLSSYPKSVNISWSKSFDGNSPITNYVIQMRVVPETGNWDDEMEYLLPWTTARANISADQRYVILTNLKPASSYEFRVSAVNGVGEGNPRAASEVIHLPPEPPTGPPQGVVGGARSSTSIMVQWQNPAEQDRNGILVGFVIRYKLAGYSASPWAYHNITNEAQHNFLLEDLIVWQNYEIQVAACNEKGVGVYSSSIYIRTREGVPQAAPTDVRTDAVNSTAIHVWWKPPDPQLINGINQGYKLQTWLGDPESNITPSHTVLVAPSPLDPLAEQNSVVGGLEKYTTYRITVLCFTSPGDGPKSDAVMVTTKQDVPDAVKSLKFEDVLDTSILVVWTPPERINGILKGYTLKYHVKDILETTVIRNLSADATQVKVTDLRPMTAYSFEIYGWTVIGPGPVKTATVQSGIPPVLPGPAKKLAVSNIGAFSVVLQFTPGFDGNTSIIRWVVEAQTRRNESWFKIYEVSDPEASNIHVQNLLPFTEYRLRLISVNVVGTSEPSEPSKFFQTIQAPPSHPPYNVTVRAVNAKALRVRWTPLQQVEWFGIPRGYNILYRPIFYDNDPESAEASDDYKTIVLEDHNANSYVIKDLEEFTDYEISVQAFNDVGSSSRSLPAREKTREAAPSAGPSNVKINATSSTTIVVNWGEVSKIHQNGIIEGYRVYYGAKNVPFQYKNIESNSTFTTTLTELRKYTLYSIQVLAFSRIGDGVLSIPPISVRTFEDVPGVPSNISFPDVSTTTARILWDEPEEPNGVILAYRVAYRLDNTVDKEIVKELAPTERTLKVVNLQPETYYMFSLTAKTNEGWGKTAHAKVFTTNNREAPKPPSPPQISNSQIQARQITFSWTPGNDGFAPLRYYTVQMAKSDNSWKSVAAKVDPNLNKYTVTSLKPATSYKFRIQATNDIGSSGWSSESNLTSTFPAAPERPPKQVIATPYTTTSVRVSWESLGFEDWNGDIRTSGYRVEYCQVSSYSIPRTGDCPSDKIQGANSSSLSLHQLERDRVYEIRVFAYNSRGDSLPSHPVQVFVGEAVPTGEPREVRVEATSSTELKVSWKPPPPALQNGDLLGYKIFYEPRSSDAVEEMEAVPPATVSYVLLDLKKYTEYSIQILAFNPAGDGPRSVPQYVTTMEDIPGPPGYLMFIDVTMTSLNVSWSPPAEPNGVINGYLVTYETALPDIEFSKQVKQKVTTTSLSVHGLAEAVAYTFRVRAETFDYGPESVGNITTGPQEGSPSAPEELMLKHTHTAVTLIWKNGPQGASPIIGYLLEYKEAEGSEEWQTLVLLNNGPQTSYTISFRNLLPSTSYQFRLFARNSYGISFPAMSPQPFATPSKLYLEYRHKLPFYREVWFLVMLASLSIVIIILVVAVLCVKSKVYKYKKEAQKSIHDDHISIDDGGFATFELRQSKRGTLCKNSLARKNNNAILTKSPPRPSPGSVTYSDDDDTKGYDENCDSSSLTEKPSEMSSSDSQGSDSERESDDKGDPHSFVNHYANVNDTLRQSWKRQRPVKPPSYTDSEPEGSIQVSLNGGHIVMNNMAGSRAPLPGFSSFV</sequence>
<comment type="caution">
    <text evidence="16">The sequence shown here is derived from an EMBL/GenBank/DDBJ whole genome shotgun (WGS) entry which is preliminary data.</text>
</comment>
<feature type="domain" description="Ig-like" evidence="14">
    <location>
        <begin position="119"/>
        <end position="202"/>
    </location>
</feature>
<evidence type="ECO:0000256" key="7">
    <source>
        <dbReference type="ARBA" id="ARBA00023136"/>
    </source>
</evidence>
<dbReference type="FunFam" id="2.60.40.10:FF:000120">
    <property type="entry name" value="Down syndrome cell adhesion molecule like 1"/>
    <property type="match status" value="1"/>
</dbReference>
<feature type="domain" description="Fibronectin type-III" evidence="15">
    <location>
        <begin position="1011"/>
        <end position="1105"/>
    </location>
</feature>
<keyword evidence="6 13" id="KW-1133">Transmembrane helix</keyword>
<dbReference type="FunFam" id="2.60.40.10:FF:000028">
    <property type="entry name" value="Neuronal cell adhesion molecule"/>
    <property type="match status" value="1"/>
</dbReference>
<evidence type="ECO:0000256" key="2">
    <source>
        <dbReference type="ARBA" id="ARBA00022692"/>
    </source>
</evidence>
<feature type="domain" description="Ig-like" evidence="14">
    <location>
        <begin position="308"/>
        <end position="402"/>
    </location>
</feature>
<feature type="domain" description="Fibronectin type-III" evidence="15">
    <location>
        <begin position="1919"/>
        <end position="2019"/>
    </location>
</feature>
<keyword evidence="7 13" id="KW-0472">Membrane</keyword>
<dbReference type="GO" id="GO:0030154">
    <property type="term" value="P:cell differentiation"/>
    <property type="evidence" value="ECO:0007669"/>
    <property type="project" value="UniProtKB-ARBA"/>
</dbReference>
<evidence type="ECO:0000256" key="5">
    <source>
        <dbReference type="ARBA" id="ARBA00022889"/>
    </source>
</evidence>
<feature type="domain" description="Fibronectin type-III" evidence="15">
    <location>
        <begin position="903"/>
        <end position="1007"/>
    </location>
</feature>
<dbReference type="PANTHER" id="PTHR44170:SF46">
    <property type="entry name" value="PROTEIN SIDEKICK"/>
    <property type="match status" value="1"/>
</dbReference>
<name>A0AAV1ZLD8_9ARAC</name>
<feature type="region of interest" description="Disordered" evidence="12">
    <location>
        <begin position="1299"/>
        <end position="1322"/>
    </location>
</feature>
<comment type="similarity">
    <text evidence="11">Belongs to the sidekick family.</text>
</comment>
<feature type="domain" description="Fibronectin type-III" evidence="15">
    <location>
        <begin position="1109"/>
        <end position="1204"/>
    </location>
</feature>
<dbReference type="SMART" id="SM00406">
    <property type="entry name" value="IGv"/>
    <property type="match status" value="3"/>
</dbReference>
<dbReference type="InterPro" id="IPR036179">
    <property type="entry name" value="Ig-like_dom_sf"/>
</dbReference>
<evidence type="ECO:0000256" key="13">
    <source>
        <dbReference type="SAM" id="Phobius"/>
    </source>
</evidence>
<dbReference type="CDD" id="cd00096">
    <property type="entry name" value="Ig"/>
    <property type="match status" value="2"/>
</dbReference>
<evidence type="ECO:0008006" key="18">
    <source>
        <dbReference type="Google" id="ProtNLM"/>
    </source>
</evidence>
<feature type="domain" description="Fibronectin type-III" evidence="15">
    <location>
        <begin position="688"/>
        <end position="796"/>
    </location>
</feature>
<feature type="domain" description="Fibronectin type-III" evidence="15">
    <location>
        <begin position="1319"/>
        <end position="1414"/>
    </location>
</feature>
<evidence type="ECO:0000256" key="10">
    <source>
        <dbReference type="ARBA" id="ARBA00023319"/>
    </source>
</evidence>
<dbReference type="InterPro" id="IPR013098">
    <property type="entry name" value="Ig_I-set"/>
</dbReference>
<evidence type="ECO:0000256" key="8">
    <source>
        <dbReference type="ARBA" id="ARBA00023157"/>
    </source>
</evidence>
<keyword evidence="2 13" id="KW-0812">Transmembrane</keyword>
<dbReference type="SMART" id="SM00409">
    <property type="entry name" value="IG"/>
    <property type="match status" value="6"/>
</dbReference>
<comment type="subcellular location">
    <subcellularLocation>
        <location evidence="1">Membrane</location>
        <topology evidence="1">Single-pass type I membrane protein</topology>
    </subcellularLocation>
</comment>
<dbReference type="FunFam" id="2.60.40.10:FF:000360">
    <property type="entry name" value="Sidekick cell adhesion molecule 2"/>
    <property type="match status" value="1"/>
</dbReference>
<evidence type="ECO:0000256" key="12">
    <source>
        <dbReference type="SAM" id="MobiDB-lite"/>
    </source>
</evidence>
<dbReference type="Pfam" id="PF13927">
    <property type="entry name" value="Ig_3"/>
    <property type="match status" value="1"/>
</dbReference>
<feature type="domain" description="Fibronectin type-III" evidence="15">
    <location>
        <begin position="1725"/>
        <end position="1820"/>
    </location>
</feature>
<keyword evidence="10" id="KW-0393">Immunoglobulin domain</keyword>
<dbReference type="FunFam" id="2.60.40.10:FF:000032">
    <property type="entry name" value="palladin isoform X1"/>
    <property type="match status" value="2"/>
</dbReference>
<dbReference type="InterPro" id="IPR013783">
    <property type="entry name" value="Ig-like_fold"/>
</dbReference>
<dbReference type="SUPFAM" id="SSF48726">
    <property type="entry name" value="Immunoglobulin"/>
    <property type="match status" value="6"/>
</dbReference>
<evidence type="ECO:0000256" key="9">
    <source>
        <dbReference type="ARBA" id="ARBA00023180"/>
    </source>
</evidence>
<feature type="domain" description="Fibronectin type-III" evidence="15">
    <location>
        <begin position="1617"/>
        <end position="1720"/>
    </location>
</feature>
<keyword evidence="3" id="KW-0732">Signal</keyword>
<evidence type="ECO:0000313" key="17">
    <source>
        <dbReference type="Proteomes" id="UP001497382"/>
    </source>
</evidence>
<dbReference type="CDD" id="cd00063">
    <property type="entry name" value="FN3"/>
    <property type="match status" value="13"/>
</dbReference>
<evidence type="ECO:0000256" key="11">
    <source>
        <dbReference type="ARBA" id="ARBA00061621"/>
    </source>
</evidence>
<dbReference type="Gene3D" id="2.60.40.10">
    <property type="entry name" value="Immunoglobulins"/>
    <property type="match status" value="19"/>
</dbReference>
<dbReference type="SUPFAM" id="SSF49265">
    <property type="entry name" value="Fibronectin type III"/>
    <property type="match status" value="7"/>
</dbReference>
<protein>
    <recommendedName>
        <fullName evidence="18">Sidekick</fullName>
    </recommendedName>
</protein>
<feature type="domain" description="Fibronectin type-III" evidence="15">
    <location>
        <begin position="801"/>
        <end position="898"/>
    </location>
</feature>
<evidence type="ECO:0000259" key="14">
    <source>
        <dbReference type="PROSITE" id="PS50835"/>
    </source>
</evidence>
<dbReference type="GO" id="GO:0098609">
    <property type="term" value="P:cell-cell adhesion"/>
    <property type="evidence" value="ECO:0007669"/>
    <property type="project" value="TreeGrafter"/>
</dbReference>
<dbReference type="InterPro" id="IPR036116">
    <property type="entry name" value="FN3_sf"/>
</dbReference>
<feature type="domain" description="Fibronectin type-III" evidence="15">
    <location>
        <begin position="1209"/>
        <end position="1314"/>
    </location>
</feature>
<dbReference type="InterPro" id="IPR003598">
    <property type="entry name" value="Ig_sub2"/>
</dbReference>